<feature type="transmembrane region" description="Helical" evidence="1">
    <location>
        <begin position="94"/>
        <end position="117"/>
    </location>
</feature>
<evidence type="ECO:0000313" key="5">
    <source>
        <dbReference type="Proteomes" id="UP000275024"/>
    </source>
</evidence>
<proteinExistence type="predicted"/>
<dbReference type="InterPro" id="IPR025962">
    <property type="entry name" value="SdpI/YhfL"/>
</dbReference>
<dbReference type="RefSeq" id="WP_120699876.1">
    <property type="nucleotide sequence ID" value="NZ_RBDX01000034.1"/>
</dbReference>
<name>A0A3A9VVQ1_9ACTN</name>
<evidence type="ECO:0000313" key="3">
    <source>
        <dbReference type="EMBL" id="RKN15570.1"/>
    </source>
</evidence>
<evidence type="ECO:0000313" key="4">
    <source>
        <dbReference type="Proteomes" id="UP000268652"/>
    </source>
</evidence>
<comment type="caution">
    <text evidence="2">The sequence shown here is derived from an EMBL/GenBank/DDBJ whole genome shotgun (WGS) entry which is preliminary data.</text>
</comment>
<keyword evidence="1" id="KW-0472">Membrane</keyword>
<dbReference type="EMBL" id="RBDY01000032">
    <property type="protein sequence ID" value="RKN15570.1"/>
    <property type="molecule type" value="Genomic_DNA"/>
</dbReference>
<dbReference type="Proteomes" id="UP000275024">
    <property type="component" value="Unassembled WGS sequence"/>
</dbReference>
<accession>A0A3A9VVQ1</accession>
<keyword evidence="4" id="KW-1185">Reference proteome</keyword>
<feature type="transmembrane region" description="Helical" evidence="1">
    <location>
        <begin position="63"/>
        <end position="88"/>
    </location>
</feature>
<feature type="transmembrane region" description="Helical" evidence="1">
    <location>
        <begin position="6"/>
        <end position="24"/>
    </location>
</feature>
<protein>
    <submittedName>
        <fullName evidence="2">SdpI family protein</fullName>
    </submittedName>
</protein>
<reference evidence="4 5" key="1">
    <citation type="submission" date="2018-09" db="EMBL/GenBank/DDBJ databases">
        <title>Streptomyces sp. nov. DS1-2, an endophytic actinomycete isolated from roots of Dendrobium scabrilingue.</title>
        <authorList>
            <person name="Kuncharoen N."/>
            <person name="Kudo T."/>
            <person name="Ohkuma M."/>
            <person name="Yuki M."/>
            <person name="Tanasupawat S."/>
        </authorList>
    </citation>
    <scope>NUCLEOTIDE SEQUENCE [LARGE SCALE GENOMIC DNA]</scope>
    <source>
        <strain evidence="2 5">AZ1-7</strain>
        <strain evidence="3 4">DS1-2</strain>
    </source>
</reference>
<dbReference type="AlphaFoldDB" id="A0A3A9VVQ1"/>
<dbReference type="OrthoDB" id="4481397at2"/>
<evidence type="ECO:0000256" key="1">
    <source>
        <dbReference type="SAM" id="Phobius"/>
    </source>
</evidence>
<dbReference type="EMBL" id="RBDX01000034">
    <property type="protein sequence ID" value="RKN04612.1"/>
    <property type="molecule type" value="Genomic_DNA"/>
</dbReference>
<evidence type="ECO:0000313" key="2">
    <source>
        <dbReference type="EMBL" id="RKN04612.1"/>
    </source>
</evidence>
<gene>
    <name evidence="3" type="ORF">D7318_27210</name>
    <name evidence="2" type="ORF">D7319_27805</name>
</gene>
<keyword evidence="1" id="KW-1133">Transmembrane helix</keyword>
<dbReference type="Proteomes" id="UP000268652">
    <property type="component" value="Unassembled WGS sequence"/>
</dbReference>
<sequence length="127" mass="12585">MEEAGALLSAAIGLAMLSALTHFIRNAAAEGTLERNGAIGLRTRVTRSSDAAWRAGHRAAGPWLLACAVTGYAMAAGTAAGAVAAMSGGSVHPAFWTCPATGFVAVVALLIAATAVADRHGGGAAER</sequence>
<organism evidence="2 5">
    <name type="scientific">Streptomyces radicis</name>
    <dbReference type="NCBI Taxonomy" id="1750517"/>
    <lineage>
        <taxon>Bacteria</taxon>
        <taxon>Bacillati</taxon>
        <taxon>Actinomycetota</taxon>
        <taxon>Actinomycetes</taxon>
        <taxon>Kitasatosporales</taxon>
        <taxon>Streptomycetaceae</taxon>
        <taxon>Streptomyces</taxon>
    </lineage>
</organism>
<dbReference type="Pfam" id="PF13630">
    <property type="entry name" value="SdpI"/>
    <property type="match status" value="1"/>
</dbReference>
<keyword evidence="1" id="KW-0812">Transmembrane</keyword>